<protein>
    <recommendedName>
        <fullName evidence="4">Phosphate transport regulator</fullName>
    </recommendedName>
</protein>
<dbReference type="HOGENOM" id="CLU_086031_0_0_2"/>
<dbReference type="STRING" id="679926.Mpet_1965"/>
<dbReference type="InterPro" id="IPR038078">
    <property type="entry name" value="PhoU-like_sf"/>
</dbReference>
<gene>
    <name evidence="2" type="ordered locus">Mpet_1965</name>
</gene>
<organism evidence="2 3">
    <name type="scientific">Methanolacinia petrolearia (strain DSM 11571 / OCM 486 / SEBR 4847)</name>
    <name type="common">Methanoplanus petrolearius</name>
    <dbReference type="NCBI Taxonomy" id="679926"/>
    <lineage>
        <taxon>Archaea</taxon>
        <taxon>Methanobacteriati</taxon>
        <taxon>Methanobacteriota</taxon>
        <taxon>Stenosarchaea group</taxon>
        <taxon>Methanomicrobia</taxon>
        <taxon>Methanomicrobiales</taxon>
        <taxon>Methanomicrobiaceae</taxon>
        <taxon>Methanolacinia</taxon>
    </lineage>
</organism>
<dbReference type="PANTHER" id="PTHR37298">
    <property type="entry name" value="UPF0111 PROTEIN YKAA"/>
    <property type="match status" value="1"/>
</dbReference>
<evidence type="ECO:0000256" key="1">
    <source>
        <dbReference type="ARBA" id="ARBA00008591"/>
    </source>
</evidence>
<dbReference type="eggNOG" id="arCOG02640">
    <property type="taxonomic scope" value="Archaea"/>
</dbReference>
<dbReference type="Gene3D" id="1.20.58.220">
    <property type="entry name" value="Phosphate transport system protein phou homolog 2, domain 2"/>
    <property type="match status" value="1"/>
</dbReference>
<dbReference type="Pfam" id="PF01865">
    <property type="entry name" value="PhoU_div"/>
    <property type="match status" value="1"/>
</dbReference>
<dbReference type="OrthoDB" id="109774at2157"/>
<dbReference type="GeneID" id="9744443"/>
<dbReference type="AlphaFoldDB" id="E1RJ45"/>
<dbReference type="PANTHER" id="PTHR37298:SF1">
    <property type="entry name" value="UPF0111 PROTEIN YKAA"/>
    <property type="match status" value="1"/>
</dbReference>
<dbReference type="Proteomes" id="UP000006565">
    <property type="component" value="Chromosome"/>
</dbReference>
<name>E1RJ45_METP4</name>
<dbReference type="KEGG" id="mpi:Mpet_1965"/>
<evidence type="ECO:0000313" key="2">
    <source>
        <dbReference type="EMBL" id="ADN36715.1"/>
    </source>
</evidence>
<dbReference type="InterPro" id="IPR052912">
    <property type="entry name" value="UPF0111_domain"/>
</dbReference>
<dbReference type="RefSeq" id="WP_013329892.1">
    <property type="nucleotide sequence ID" value="NC_014507.1"/>
</dbReference>
<evidence type="ECO:0000313" key="3">
    <source>
        <dbReference type="Proteomes" id="UP000006565"/>
    </source>
</evidence>
<reference evidence="2 3" key="1">
    <citation type="journal article" date="2010" name="Stand. Genomic Sci.">
        <title>Complete genome sequence of Methanoplanus petrolearius type strain (SEBR 4847).</title>
        <authorList>
            <person name="Brambilla E."/>
            <person name="Djao O.D."/>
            <person name="Daligault H."/>
            <person name="Lapidus A."/>
            <person name="Lucas S."/>
            <person name="Hammon N."/>
            <person name="Nolan M."/>
            <person name="Tice H."/>
            <person name="Cheng J.F."/>
            <person name="Han C."/>
            <person name="Tapia R."/>
            <person name="Goodwin L."/>
            <person name="Pitluck S."/>
            <person name="Liolios K."/>
            <person name="Ivanova N."/>
            <person name="Mavromatis K."/>
            <person name="Mikhailova N."/>
            <person name="Pati A."/>
            <person name="Chen A."/>
            <person name="Palaniappan K."/>
            <person name="Land M."/>
            <person name="Hauser L."/>
            <person name="Chang Y.J."/>
            <person name="Jeffries C.D."/>
            <person name="Rohde M."/>
            <person name="Spring S."/>
            <person name="Sikorski J."/>
            <person name="Goker M."/>
            <person name="Woyke T."/>
            <person name="Bristow J."/>
            <person name="Eisen J.A."/>
            <person name="Markowitz V."/>
            <person name="Hugenholtz P."/>
            <person name="Kyrpides N.C."/>
            <person name="Klenk H.P."/>
        </authorList>
    </citation>
    <scope>NUCLEOTIDE SEQUENCE [LARGE SCALE GENOMIC DNA]</scope>
    <source>
        <strain evidence="3">DSM 11571 / OCM 486 / SEBR 4847</strain>
    </source>
</reference>
<accession>E1RJ45</accession>
<dbReference type="InterPro" id="IPR018445">
    <property type="entry name" value="Put_Phosphate_transp_reg"/>
</dbReference>
<proteinExistence type="inferred from homology"/>
<comment type="similarity">
    <text evidence="1">Belongs to the UPF0111 family.</text>
</comment>
<dbReference type="EMBL" id="CP002117">
    <property type="protein sequence ID" value="ADN36715.1"/>
    <property type="molecule type" value="Genomic_DNA"/>
</dbReference>
<evidence type="ECO:0008006" key="4">
    <source>
        <dbReference type="Google" id="ProtNLM"/>
    </source>
</evidence>
<sequence>MTGKSKVTAKIKILDNIFPPEYDFKGMLEEQAESTQKGVGTFVFWLRDVPLKDPRNIDKIAAEVDDLRHNLEQKMVEAFSTPFDRQDMYTLSRHMDYILNHTKETAREMYSFGVSPDEAIINMAEQIFRGTGLMVDAVRAMNNEESKVEEYIRMARKSMHEIDDTYIESMAELLHTEDPMNALRKGEIYHHLREIERALRRAVDLLHKAFLGMN</sequence>
<keyword evidence="3" id="KW-1185">Reference proteome</keyword>